<protein>
    <submittedName>
        <fullName evidence="2">Uncharacterized protein</fullName>
    </submittedName>
</protein>
<feature type="chain" id="PRO_5012616257" evidence="1">
    <location>
        <begin position="17"/>
        <end position="161"/>
    </location>
</feature>
<comment type="caution">
    <text evidence="2">The sequence shown here is derived from an EMBL/GenBank/DDBJ whole genome shotgun (WGS) entry which is preliminary data.</text>
</comment>
<feature type="signal peptide" evidence="1">
    <location>
        <begin position="1"/>
        <end position="16"/>
    </location>
</feature>
<dbReference type="Proteomes" id="UP000187209">
    <property type="component" value="Unassembled WGS sequence"/>
</dbReference>
<keyword evidence="1" id="KW-0732">Signal</keyword>
<keyword evidence="3" id="KW-1185">Reference proteome</keyword>
<gene>
    <name evidence="2" type="ORF">SteCoe_16828</name>
</gene>
<accession>A0A1R2C0H1</accession>
<name>A0A1R2C0H1_9CILI</name>
<dbReference type="EMBL" id="MPUH01000339">
    <property type="protein sequence ID" value="OMJ82479.1"/>
    <property type="molecule type" value="Genomic_DNA"/>
</dbReference>
<sequence>MWKFVFLAALVIGSSSMEIESSHSMNLKNFTVGFLAGVGNSTSTCSTSMGNVINILYKITGDISLDIKSPTLQETINTLNDLQIFVNNIPSVRKCDFSALNDALMSLFTLNGLDQLVQNYLNNGEQIFNDYNTILKCNANYFNCGFSSGTAFRLLSGWTLN</sequence>
<reference evidence="2 3" key="1">
    <citation type="submission" date="2016-11" db="EMBL/GenBank/DDBJ databases">
        <title>The macronuclear genome of Stentor coeruleus: a giant cell with tiny introns.</title>
        <authorList>
            <person name="Slabodnick M."/>
            <person name="Ruby J.G."/>
            <person name="Reiff S.B."/>
            <person name="Swart E.C."/>
            <person name="Gosai S."/>
            <person name="Prabakaran S."/>
            <person name="Witkowska E."/>
            <person name="Larue G.E."/>
            <person name="Fisher S."/>
            <person name="Freeman R.M."/>
            <person name="Gunawardena J."/>
            <person name="Chu W."/>
            <person name="Stover N.A."/>
            <person name="Gregory B.D."/>
            <person name="Nowacki M."/>
            <person name="Derisi J."/>
            <person name="Roy S.W."/>
            <person name="Marshall W.F."/>
            <person name="Sood P."/>
        </authorList>
    </citation>
    <scope>NUCLEOTIDE SEQUENCE [LARGE SCALE GENOMIC DNA]</scope>
    <source>
        <strain evidence="2">WM001</strain>
    </source>
</reference>
<evidence type="ECO:0000313" key="3">
    <source>
        <dbReference type="Proteomes" id="UP000187209"/>
    </source>
</evidence>
<evidence type="ECO:0000256" key="1">
    <source>
        <dbReference type="SAM" id="SignalP"/>
    </source>
</evidence>
<proteinExistence type="predicted"/>
<evidence type="ECO:0000313" key="2">
    <source>
        <dbReference type="EMBL" id="OMJ82479.1"/>
    </source>
</evidence>
<dbReference type="AlphaFoldDB" id="A0A1R2C0H1"/>
<organism evidence="2 3">
    <name type="scientific">Stentor coeruleus</name>
    <dbReference type="NCBI Taxonomy" id="5963"/>
    <lineage>
        <taxon>Eukaryota</taxon>
        <taxon>Sar</taxon>
        <taxon>Alveolata</taxon>
        <taxon>Ciliophora</taxon>
        <taxon>Postciliodesmatophora</taxon>
        <taxon>Heterotrichea</taxon>
        <taxon>Heterotrichida</taxon>
        <taxon>Stentoridae</taxon>
        <taxon>Stentor</taxon>
    </lineage>
</organism>
<dbReference type="OrthoDB" id="325201at2759"/>